<accession>A0A6M3JM13</accession>
<sequence>MKKYPNIIAKPMTEAELATMDSLVSKVSGQASRQYSRSKDPHNWNVLFVESMNEQAIKMGLRVDLSKYYPDDKGE</sequence>
<protein>
    <submittedName>
        <fullName evidence="1">Uncharacterized protein</fullName>
    </submittedName>
</protein>
<dbReference type="AlphaFoldDB" id="A0A6M3JM13"/>
<gene>
    <name evidence="1" type="ORF">MM415A03524_0011</name>
</gene>
<name>A0A6M3JM13_9ZZZZ</name>
<evidence type="ECO:0000313" key="1">
    <source>
        <dbReference type="EMBL" id="QJA70886.1"/>
    </source>
</evidence>
<organism evidence="1">
    <name type="scientific">viral metagenome</name>
    <dbReference type="NCBI Taxonomy" id="1070528"/>
    <lineage>
        <taxon>unclassified sequences</taxon>
        <taxon>metagenomes</taxon>
        <taxon>organismal metagenomes</taxon>
    </lineage>
</organism>
<dbReference type="EMBL" id="MT141828">
    <property type="protein sequence ID" value="QJA70886.1"/>
    <property type="molecule type" value="Genomic_DNA"/>
</dbReference>
<proteinExistence type="predicted"/>
<reference evidence="1" key="1">
    <citation type="submission" date="2020-03" db="EMBL/GenBank/DDBJ databases">
        <title>The deep terrestrial virosphere.</title>
        <authorList>
            <person name="Holmfeldt K."/>
            <person name="Nilsson E."/>
            <person name="Simone D."/>
            <person name="Lopez-Fernandez M."/>
            <person name="Wu X."/>
            <person name="de Brujin I."/>
            <person name="Lundin D."/>
            <person name="Andersson A."/>
            <person name="Bertilsson S."/>
            <person name="Dopson M."/>
        </authorList>
    </citation>
    <scope>NUCLEOTIDE SEQUENCE</scope>
    <source>
        <strain evidence="1">MM415A03524</strain>
    </source>
</reference>